<dbReference type="SUPFAM" id="SSF48403">
    <property type="entry name" value="Ankyrin repeat"/>
    <property type="match status" value="2"/>
</dbReference>
<dbReference type="Gene3D" id="1.25.40.20">
    <property type="entry name" value="Ankyrin repeat-containing domain"/>
    <property type="match status" value="4"/>
</dbReference>
<feature type="repeat" description="ANK" evidence="3">
    <location>
        <begin position="576"/>
        <end position="608"/>
    </location>
</feature>
<name>A0A6A7BDZ7_9PLEO</name>
<dbReference type="PROSITE" id="PS50088">
    <property type="entry name" value="ANK_REPEAT"/>
    <property type="match status" value="5"/>
</dbReference>
<dbReference type="PANTHER" id="PTHR24166">
    <property type="entry name" value="ROLLING PEBBLES, ISOFORM B"/>
    <property type="match status" value="1"/>
</dbReference>
<dbReference type="AlphaFoldDB" id="A0A6A7BDZ7"/>
<dbReference type="Pfam" id="PF00023">
    <property type="entry name" value="Ank"/>
    <property type="match status" value="1"/>
</dbReference>
<dbReference type="InterPro" id="IPR036770">
    <property type="entry name" value="Ankyrin_rpt-contain_sf"/>
</dbReference>
<evidence type="ECO:0000313" key="6">
    <source>
        <dbReference type="Proteomes" id="UP000799423"/>
    </source>
</evidence>
<keyword evidence="1" id="KW-0677">Repeat</keyword>
<feature type="region of interest" description="Disordered" evidence="4">
    <location>
        <begin position="480"/>
        <end position="502"/>
    </location>
</feature>
<dbReference type="InterPro" id="IPR002110">
    <property type="entry name" value="Ankyrin_rpt"/>
</dbReference>
<feature type="repeat" description="ANK" evidence="3">
    <location>
        <begin position="543"/>
        <end position="575"/>
    </location>
</feature>
<proteinExistence type="predicted"/>
<dbReference type="PANTHER" id="PTHR24166:SF48">
    <property type="entry name" value="PROTEIN VAPYRIN"/>
    <property type="match status" value="1"/>
</dbReference>
<sequence>MFLEKGSDPDRPTARGDIPIFVAIECAGPPVIQALVKHNADVSIRYKGLSVLQAAFEGPSAQDEKAMSAIFDALLKKGADATVTCPDGKTLLHLAVTPEFGHTRVAYLLISAGVKVNAQDFEGNTALHLAGHSRPCVDLLLKSGANPRHVNANGLTPLLSATTHGDKAREPDLETLIKASDLRKINSHAQTALHLAASNGLERTIRLLLRARAETTLVDSSKNTPLLLAVKHQQWSVVSLLTIPPSVNSWDEDGMSALHHIARSIPNSSSTWADIAAAAAPFCQRGVSRSMRDRSGATPLIQAVKTLPEDGRIVLEALLVQTADRRASWNCVSHEDHKKHDALYYAITMKKAVFVEVLLKSGAMFSLEDWIKGPLDSAAPTDRQILKLLAQYEWARRAGSLRRQHGVPDVEPPAFASVFPVKDVRQLLSMGLEVNALPRSPLGTLMFWAVLRQIPLTPAMPPTYLLDMMKVVLDAGANPNISTAKGSRRSPSPQSSEISKESLPLSLQPLTFLLEEHPSADINLVTLLLTKGAKLSTASPYYNGRLPLHSAVRANRIDVVEEFLLQRADVNCEDKSGRTPLFIAAEQGSWKIADALLRRGAKVNIADAEKTTPLHVAAIGGNKRIVAALLREGAKSNIQDSKNMTPLACVLEGSEEKEKDRILWMLKDAAEEETRQAELQRQQREQNASHEARLKQRKAEEADTQLRRQQEEEGKLQKQRNADAHQQTSQEQPPTQKPTKRTKTPPSPPPAEKTHSMSRFKKPSLFFSRSKHSTPPSSTTPTQPSIISIRINTPPFSKSPSAESMQKSTSTSLPKTTPLSTTNPPKSTPTTHTITLGANAPLKPLPTPRIDSGVGHKTPDVMEKALPALNRENSTLDGGASTAAMKKRESGNELKDWLVLSRMMDGL</sequence>
<feature type="compositionally biased region" description="Low complexity" evidence="4">
    <location>
        <begin position="773"/>
        <end position="791"/>
    </location>
</feature>
<evidence type="ECO:0000313" key="5">
    <source>
        <dbReference type="EMBL" id="KAF2853610.1"/>
    </source>
</evidence>
<dbReference type="OrthoDB" id="195446at2759"/>
<feature type="repeat" description="ANK" evidence="3">
    <location>
        <begin position="188"/>
        <end position="220"/>
    </location>
</feature>
<feature type="repeat" description="ANK" evidence="3">
    <location>
        <begin position="87"/>
        <end position="121"/>
    </location>
</feature>
<feature type="compositionally biased region" description="Polar residues" evidence="4">
    <location>
        <begin position="794"/>
        <end position="806"/>
    </location>
</feature>
<dbReference type="Pfam" id="PF12796">
    <property type="entry name" value="Ank_2"/>
    <property type="match status" value="3"/>
</dbReference>
<protein>
    <submittedName>
        <fullName evidence="5">Ankyrin</fullName>
    </submittedName>
</protein>
<reference evidence="5" key="1">
    <citation type="submission" date="2020-01" db="EMBL/GenBank/DDBJ databases">
        <authorList>
            <consortium name="DOE Joint Genome Institute"/>
            <person name="Haridas S."/>
            <person name="Albert R."/>
            <person name="Binder M."/>
            <person name="Bloem J."/>
            <person name="Labutti K."/>
            <person name="Salamov A."/>
            <person name="Andreopoulos B."/>
            <person name="Baker S.E."/>
            <person name="Barry K."/>
            <person name="Bills G."/>
            <person name="Bluhm B.H."/>
            <person name="Cannon C."/>
            <person name="Castanera R."/>
            <person name="Culley D.E."/>
            <person name="Daum C."/>
            <person name="Ezra D."/>
            <person name="Gonzalez J.B."/>
            <person name="Henrissat B."/>
            <person name="Kuo A."/>
            <person name="Liang C."/>
            <person name="Lipzen A."/>
            <person name="Lutzoni F."/>
            <person name="Magnuson J."/>
            <person name="Mondo S."/>
            <person name="Nolan M."/>
            <person name="Ohm R."/>
            <person name="Pangilinan J."/>
            <person name="Park H.-J."/>
            <person name="Ramirez L."/>
            <person name="Alfaro M."/>
            <person name="Sun H."/>
            <person name="Tritt A."/>
            <person name="Yoshinaga Y."/>
            <person name="Zwiers L.-H."/>
            <person name="Turgeon B.G."/>
            <person name="Goodwin S.B."/>
            <person name="Spatafora J.W."/>
            <person name="Crous P.W."/>
            <person name="Grigoriev I.V."/>
        </authorList>
    </citation>
    <scope>NUCLEOTIDE SEQUENCE</scope>
    <source>
        <strain evidence="5">IPT5</strain>
    </source>
</reference>
<feature type="compositionally biased region" description="Basic and acidic residues" evidence="4">
    <location>
        <begin position="674"/>
        <end position="723"/>
    </location>
</feature>
<feature type="compositionally biased region" description="Polar residues" evidence="4">
    <location>
        <begin position="480"/>
        <end position="497"/>
    </location>
</feature>
<keyword evidence="2 3" id="KW-0040">ANK repeat</keyword>
<dbReference type="Proteomes" id="UP000799423">
    <property type="component" value="Unassembled WGS sequence"/>
</dbReference>
<evidence type="ECO:0000256" key="1">
    <source>
        <dbReference type="ARBA" id="ARBA00022737"/>
    </source>
</evidence>
<gene>
    <name evidence="5" type="ORF">T440DRAFT_465993</name>
</gene>
<feature type="repeat" description="ANK" evidence="3">
    <location>
        <begin position="609"/>
        <end position="641"/>
    </location>
</feature>
<dbReference type="SMART" id="SM00248">
    <property type="entry name" value="ANK"/>
    <property type="match status" value="11"/>
</dbReference>
<feature type="region of interest" description="Disordered" evidence="4">
    <location>
        <begin position="674"/>
        <end position="858"/>
    </location>
</feature>
<evidence type="ECO:0000256" key="3">
    <source>
        <dbReference type="PROSITE-ProRule" id="PRU00023"/>
    </source>
</evidence>
<feature type="compositionally biased region" description="Low complexity" evidence="4">
    <location>
        <begin position="807"/>
        <end position="831"/>
    </location>
</feature>
<organism evidence="5 6">
    <name type="scientific">Plenodomus tracheiphilus IPT5</name>
    <dbReference type="NCBI Taxonomy" id="1408161"/>
    <lineage>
        <taxon>Eukaryota</taxon>
        <taxon>Fungi</taxon>
        <taxon>Dikarya</taxon>
        <taxon>Ascomycota</taxon>
        <taxon>Pezizomycotina</taxon>
        <taxon>Dothideomycetes</taxon>
        <taxon>Pleosporomycetidae</taxon>
        <taxon>Pleosporales</taxon>
        <taxon>Pleosporineae</taxon>
        <taxon>Leptosphaeriaceae</taxon>
        <taxon>Plenodomus</taxon>
    </lineage>
</organism>
<dbReference type="EMBL" id="MU006295">
    <property type="protein sequence ID" value="KAF2853610.1"/>
    <property type="molecule type" value="Genomic_DNA"/>
</dbReference>
<evidence type="ECO:0000256" key="2">
    <source>
        <dbReference type="ARBA" id="ARBA00023043"/>
    </source>
</evidence>
<dbReference type="InterPro" id="IPR050889">
    <property type="entry name" value="Dendritic_Spine_Reg/Scaffold"/>
</dbReference>
<keyword evidence="6" id="KW-1185">Reference proteome</keyword>
<feature type="region of interest" description="Disordered" evidence="4">
    <location>
        <begin position="872"/>
        <end position="891"/>
    </location>
</feature>
<accession>A0A6A7BDZ7</accession>
<dbReference type="PROSITE" id="PS50297">
    <property type="entry name" value="ANK_REP_REGION"/>
    <property type="match status" value="5"/>
</dbReference>
<evidence type="ECO:0000256" key="4">
    <source>
        <dbReference type="SAM" id="MobiDB-lite"/>
    </source>
</evidence>